<sequence>MTPGSFTDGPEKVKIKGQEAVEFGQQIHLSCSAESVPDCTYTWTLNGTDEIGTGASFIKENSTYEDSGIYTCTAWNSITKETNKTDLELSVKASGSSGEEGGLSIGAIVGIAVSAFVVAVGIGISVFVLKKKGFYSGGTIERGLVHFVSCMVIKSQPYSITMCFL</sequence>
<proteinExistence type="predicted"/>
<dbReference type="SUPFAM" id="SSF48726">
    <property type="entry name" value="Immunoglobulin"/>
    <property type="match status" value="1"/>
</dbReference>
<comment type="caution">
    <text evidence="7">The sequence shown here is derived from an EMBL/GenBank/DDBJ whole genome shotgun (WGS) entry which is preliminary data.</text>
</comment>
<keyword evidence="1" id="KW-0732">Signal</keyword>
<evidence type="ECO:0000259" key="6">
    <source>
        <dbReference type="PROSITE" id="PS50835"/>
    </source>
</evidence>
<keyword evidence="5" id="KW-0472">Membrane</keyword>
<dbReference type="Proteomes" id="UP001591681">
    <property type="component" value="Unassembled WGS sequence"/>
</dbReference>
<dbReference type="SMART" id="SM00409">
    <property type="entry name" value="IG"/>
    <property type="match status" value="1"/>
</dbReference>
<dbReference type="PANTHER" id="PTHR44337">
    <property type="entry name" value="CARCINOEMBRYONIC ANTIGEN-RELATED CELL ADHESION MOLECULE 8"/>
    <property type="match status" value="1"/>
</dbReference>
<dbReference type="InterPro" id="IPR036179">
    <property type="entry name" value="Ig-like_dom_sf"/>
</dbReference>
<keyword evidence="5" id="KW-1133">Transmembrane helix</keyword>
<keyword evidence="2" id="KW-1015">Disulfide bond</keyword>
<evidence type="ECO:0000256" key="2">
    <source>
        <dbReference type="ARBA" id="ARBA00023157"/>
    </source>
</evidence>
<evidence type="ECO:0000256" key="3">
    <source>
        <dbReference type="ARBA" id="ARBA00023180"/>
    </source>
</evidence>
<dbReference type="InterPro" id="IPR013783">
    <property type="entry name" value="Ig-like_fold"/>
</dbReference>
<keyword evidence="8" id="KW-1185">Reference proteome</keyword>
<evidence type="ECO:0000256" key="4">
    <source>
        <dbReference type="ARBA" id="ARBA00023319"/>
    </source>
</evidence>
<reference evidence="7 8" key="1">
    <citation type="submission" date="2024-09" db="EMBL/GenBank/DDBJ databases">
        <title>A chromosome-level genome assembly of Gray's grenadier anchovy, Coilia grayii.</title>
        <authorList>
            <person name="Fu Z."/>
        </authorList>
    </citation>
    <scope>NUCLEOTIDE SEQUENCE [LARGE SCALE GENOMIC DNA]</scope>
    <source>
        <strain evidence="7">G4</strain>
        <tissue evidence="7">Muscle</tissue>
    </source>
</reference>
<keyword evidence="4" id="KW-0393">Immunoglobulin domain</keyword>
<protein>
    <recommendedName>
        <fullName evidence="6">Ig-like domain-containing protein</fullName>
    </recommendedName>
</protein>
<dbReference type="Gene3D" id="2.60.40.10">
    <property type="entry name" value="Immunoglobulins"/>
    <property type="match status" value="1"/>
</dbReference>
<dbReference type="InterPro" id="IPR052598">
    <property type="entry name" value="IgSF_CEA-related"/>
</dbReference>
<dbReference type="Pfam" id="PF13927">
    <property type="entry name" value="Ig_3"/>
    <property type="match status" value="1"/>
</dbReference>
<evidence type="ECO:0000313" key="8">
    <source>
        <dbReference type="Proteomes" id="UP001591681"/>
    </source>
</evidence>
<name>A0ABD1JCA1_9TELE</name>
<dbReference type="InterPro" id="IPR003599">
    <property type="entry name" value="Ig_sub"/>
</dbReference>
<dbReference type="AlphaFoldDB" id="A0ABD1JCA1"/>
<accession>A0ABD1JCA1</accession>
<keyword evidence="3" id="KW-0325">Glycoprotein</keyword>
<keyword evidence="5" id="KW-0812">Transmembrane</keyword>
<organism evidence="7 8">
    <name type="scientific">Coilia grayii</name>
    <name type="common">Gray's grenadier anchovy</name>
    <dbReference type="NCBI Taxonomy" id="363190"/>
    <lineage>
        <taxon>Eukaryota</taxon>
        <taxon>Metazoa</taxon>
        <taxon>Chordata</taxon>
        <taxon>Craniata</taxon>
        <taxon>Vertebrata</taxon>
        <taxon>Euteleostomi</taxon>
        <taxon>Actinopterygii</taxon>
        <taxon>Neopterygii</taxon>
        <taxon>Teleostei</taxon>
        <taxon>Clupei</taxon>
        <taxon>Clupeiformes</taxon>
        <taxon>Clupeoidei</taxon>
        <taxon>Engraulidae</taxon>
        <taxon>Coilinae</taxon>
        <taxon>Coilia</taxon>
    </lineage>
</organism>
<dbReference type="EMBL" id="JBHFQA010000017">
    <property type="protein sequence ID" value="KAL2084220.1"/>
    <property type="molecule type" value="Genomic_DNA"/>
</dbReference>
<feature type="domain" description="Ig-like" evidence="6">
    <location>
        <begin position="10"/>
        <end position="90"/>
    </location>
</feature>
<dbReference type="PANTHER" id="PTHR44337:SF16">
    <property type="entry name" value="CARCINOEMBRYONIC ANTIGEN-RELATED CELL ADHESION MOLECULE 20-LIKE-RELATED"/>
    <property type="match status" value="1"/>
</dbReference>
<dbReference type="PROSITE" id="PS50835">
    <property type="entry name" value="IG_LIKE"/>
    <property type="match status" value="1"/>
</dbReference>
<evidence type="ECO:0000256" key="5">
    <source>
        <dbReference type="SAM" id="Phobius"/>
    </source>
</evidence>
<dbReference type="InterPro" id="IPR007110">
    <property type="entry name" value="Ig-like_dom"/>
</dbReference>
<evidence type="ECO:0000256" key="1">
    <source>
        <dbReference type="ARBA" id="ARBA00022729"/>
    </source>
</evidence>
<gene>
    <name evidence="7" type="ORF">ACEWY4_019738</name>
</gene>
<evidence type="ECO:0000313" key="7">
    <source>
        <dbReference type="EMBL" id="KAL2084220.1"/>
    </source>
</evidence>
<feature type="transmembrane region" description="Helical" evidence="5">
    <location>
        <begin position="105"/>
        <end position="129"/>
    </location>
</feature>